<keyword evidence="5" id="KW-0342">GTP-binding</keyword>
<evidence type="ECO:0000256" key="1">
    <source>
        <dbReference type="ARBA" id="ARBA00004397"/>
    </source>
</evidence>
<keyword evidence="3" id="KW-0547">Nucleotide-binding</keyword>
<keyword evidence="7 10" id="KW-0675">Receptor</keyword>
<dbReference type="SUPFAM" id="SSF52540">
    <property type="entry name" value="P-loop containing nucleoside triphosphate hydrolases"/>
    <property type="match status" value="1"/>
</dbReference>
<dbReference type="PROSITE" id="PS00300">
    <property type="entry name" value="SRP54"/>
    <property type="match status" value="1"/>
</dbReference>
<protein>
    <submittedName>
        <fullName evidence="10">Signal recognition particle receptor, alpha subunit, N-terminal,Signal recognition particle, SRP54</fullName>
    </submittedName>
</protein>
<evidence type="ECO:0000256" key="7">
    <source>
        <dbReference type="ARBA" id="ARBA00023170"/>
    </source>
</evidence>
<dbReference type="Gene3D" id="3.30.450.60">
    <property type="match status" value="1"/>
</dbReference>
<dbReference type="GO" id="GO:0005047">
    <property type="term" value="F:signal recognition particle binding"/>
    <property type="evidence" value="ECO:0007669"/>
    <property type="project" value="InterPro"/>
</dbReference>
<dbReference type="GO" id="GO:0003924">
    <property type="term" value="F:GTPase activity"/>
    <property type="evidence" value="ECO:0007669"/>
    <property type="project" value="InterPro"/>
</dbReference>
<keyword evidence="11" id="KW-1185">Reference proteome</keyword>
<dbReference type="Pfam" id="PF04086">
    <property type="entry name" value="SRP-alpha_N"/>
    <property type="match status" value="1"/>
</dbReference>
<evidence type="ECO:0000256" key="4">
    <source>
        <dbReference type="ARBA" id="ARBA00022824"/>
    </source>
</evidence>
<evidence type="ECO:0000256" key="5">
    <source>
        <dbReference type="ARBA" id="ARBA00023134"/>
    </source>
</evidence>
<dbReference type="InterPro" id="IPR007222">
    <property type="entry name" value="Sig_recog_particle_rcpt_asu_N"/>
</dbReference>
<sequence>MLDLFTIFSKGGIVLWCFQSTSQISQLFAPSVNSLIKTVILQERTSSNNNYEQDSLSLKYRLDNEFDIVFVIAFQKILQLSYVDKFLDDIQLEFRDKYKNDLARKNYFIEFEFSKNFKEVLKSAEEWGRVQACIPKQMRTFNESTKSKKTVASMIERKGDNKENKKNVKIVETQKNDKEIIHNGISFNEEDLITQNRLKMAQKMGAMSSNKLKKNKEKVPKPSPKATKQPRTWPLGGGTKDISALDYTKDKPNNNDSNIEIETNNEIVGKMVGVIKDIEIDSENDEESDEKFETAAERKIKKESQKSVFAMFKGLVGRKNLTAAEMDPVLEKLKEHLVAKNVAIEIATKLCDSVSSKLEGKVLGSFESVASTVKNTMIESLVHILSPKRRIDILRDAMMAKKNNKPYVIAFCGVNGVGKSTNLAKICFWLIENNLRVLIAACDTFRAGAVEQLRTHTRHLNALHPAKRHNNQQMVQLYEKGYGKDAAGISMEAIQFAKEANYDVVLVDTAGRMQDNEPLMRALTKLIKVNEPDMVLFVGEALVGNEAVDQLVKFNQALADYSSSVTPHLIDGIVLTKFDTIDDKVGAAISMTYITGQPIVFVGTGQTYTDLKSLNAKAVVAALMK</sequence>
<dbReference type="Pfam" id="PF00448">
    <property type="entry name" value="SRP54"/>
    <property type="match status" value="1"/>
</dbReference>
<dbReference type="GO" id="GO:0006886">
    <property type="term" value="P:intracellular protein transport"/>
    <property type="evidence" value="ECO:0007669"/>
    <property type="project" value="InterPro"/>
</dbReference>
<proteinExistence type="inferred from homology"/>
<dbReference type="InterPro" id="IPR000897">
    <property type="entry name" value="SRP54_GTPase_dom"/>
</dbReference>
<evidence type="ECO:0000256" key="8">
    <source>
        <dbReference type="SAM" id="MobiDB-lite"/>
    </source>
</evidence>
<dbReference type="FunFam" id="3.30.450.60:FF:000015">
    <property type="entry name" value="Signal recognition particle receptor subunit alpha"/>
    <property type="match status" value="1"/>
</dbReference>
<dbReference type="SMART" id="SM00962">
    <property type="entry name" value="SRP54"/>
    <property type="match status" value="1"/>
</dbReference>
<dbReference type="PANTHER" id="PTHR43134">
    <property type="entry name" value="SIGNAL RECOGNITION PARTICLE RECEPTOR SUBUNIT ALPHA"/>
    <property type="match status" value="1"/>
</dbReference>
<dbReference type="FunFam" id="3.40.50.300:FF:000188">
    <property type="entry name" value="signal recognition particle receptor subunit alpha"/>
    <property type="match status" value="1"/>
</dbReference>
<dbReference type="Gene3D" id="3.40.50.300">
    <property type="entry name" value="P-loop containing nucleotide triphosphate hydrolases"/>
    <property type="match status" value="1"/>
</dbReference>
<dbReference type="SUPFAM" id="SSF47364">
    <property type="entry name" value="Domain of the SRP/SRP receptor G-proteins"/>
    <property type="match status" value="1"/>
</dbReference>
<dbReference type="AlphaFoldDB" id="A0A5E4MIJ3"/>
<accession>A0A5E4MIJ3</accession>
<evidence type="ECO:0000256" key="6">
    <source>
        <dbReference type="ARBA" id="ARBA00023136"/>
    </source>
</evidence>
<reference evidence="10 11" key="1">
    <citation type="submission" date="2019-08" db="EMBL/GenBank/DDBJ databases">
        <authorList>
            <person name="Alioto T."/>
            <person name="Alioto T."/>
            <person name="Gomez Garrido J."/>
        </authorList>
    </citation>
    <scope>NUCLEOTIDE SEQUENCE [LARGE SCALE GENOMIC DNA]</scope>
</reference>
<dbReference type="Proteomes" id="UP000325440">
    <property type="component" value="Unassembled WGS sequence"/>
</dbReference>
<dbReference type="SUPFAM" id="SSF64356">
    <property type="entry name" value="SNARE-like"/>
    <property type="match status" value="1"/>
</dbReference>
<feature type="region of interest" description="Disordered" evidence="8">
    <location>
        <begin position="206"/>
        <end position="258"/>
    </location>
</feature>
<dbReference type="SMART" id="SM00382">
    <property type="entry name" value="AAA"/>
    <property type="match status" value="1"/>
</dbReference>
<dbReference type="InterPro" id="IPR003593">
    <property type="entry name" value="AAA+_ATPase"/>
</dbReference>
<evidence type="ECO:0000259" key="9">
    <source>
        <dbReference type="PROSITE" id="PS00300"/>
    </source>
</evidence>
<dbReference type="InterPro" id="IPR042101">
    <property type="entry name" value="SRP54_N_sf"/>
</dbReference>
<organism evidence="10 11">
    <name type="scientific">Cinara cedri</name>
    <dbReference type="NCBI Taxonomy" id="506608"/>
    <lineage>
        <taxon>Eukaryota</taxon>
        <taxon>Metazoa</taxon>
        <taxon>Ecdysozoa</taxon>
        <taxon>Arthropoda</taxon>
        <taxon>Hexapoda</taxon>
        <taxon>Insecta</taxon>
        <taxon>Pterygota</taxon>
        <taxon>Neoptera</taxon>
        <taxon>Paraneoptera</taxon>
        <taxon>Hemiptera</taxon>
        <taxon>Sternorrhyncha</taxon>
        <taxon>Aphidomorpha</taxon>
        <taxon>Aphidoidea</taxon>
        <taxon>Aphididae</taxon>
        <taxon>Lachninae</taxon>
        <taxon>Cinara</taxon>
    </lineage>
</organism>
<dbReference type="Gene3D" id="1.20.120.140">
    <property type="entry name" value="Signal recognition particle SRP54, nucleotide-binding domain"/>
    <property type="match status" value="1"/>
</dbReference>
<dbReference type="Pfam" id="PF02881">
    <property type="entry name" value="SRP54_N"/>
    <property type="match status" value="1"/>
</dbReference>
<keyword evidence="6" id="KW-0472">Membrane</keyword>
<dbReference type="GO" id="GO:0006614">
    <property type="term" value="P:SRP-dependent cotranslational protein targeting to membrane"/>
    <property type="evidence" value="ECO:0007669"/>
    <property type="project" value="InterPro"/>
</dbReference>
<dbReference type="InterPro" id="IPR011012">
    <property type="entry name" value="Longin-like_dom_sf"/>
</dbReference>
<dbReference type="InterPro" id="IPR013822">
    <property type="entry name" value="Signal_recog_particl_SRP54_hlx"/>
</dbReference>
<feature type="domain" description="SRP54-type proteins GTP-binding" evidence="9">
    <location>
        <begin position="598"/>
        <end position="611"/>
    </location>
</feature>
<dbReference type="InterPro" id="IPR027417">
    <property type="entry name" value="P-loop_NTPase"/>
</dbReference>
<dbReference type="GO" id="GO:0005785">
    <property type="term" value="C:signal recognition particle receptor complex"/>
    <property type="evidence" value="ECO:0007669"/>
    <property type="project" value="InterPro"/>
</dbReference>
<dbReference type="PANTHER" id="PTHR43134:SF1">
    <property type="entry name" value="SIGNAL RECOGNITION PARTICLE RECEPTOR SUBUNIT ALPHA"/>
    <property type="match status" value="1"/>
</dbReference>
<dbReference type="CDD" id="cd17876">
    <property type="entry name" value="SRalpha_C"/>
    <property type="match status" value="1"/>
</dbReference>
<evidence type="ECO:0000256" key="2">
    <source>
        <dbReference type="ARBA" id="ARBA00008531"/>
    </source>
</evidence>
<evidence type="ECO:0000313" key="11">
    <source>
        <dbReference type="Proteomes" id="UP000325440"/>
    </source>
</evidence>
<evidence type="ECO:0000313" key="10">
    <source>
        <dbReference type="EMBL" id="VVC30249.1"/>
    </source>
</evidence>
<comment type="subcellular location">
    <subcellularLocation>
        <location evidence="1">Endoplasmic reticulum membrane</location>
        <topology evidence="1">Peripheral membrane protein</topology>
        <orientation evidence="1">Cytoplasmic side</orientation>
    </subcellularLocation>
</comment>
<dbReference type="InterPro" id="IPR036225">
    <property type="entry name" value="SRP/SRP_N"/>
</dbReference>
<dbReference type="GO" id="GO:0005525">
    <property type="term" value="F:GTP binding"/>
    <property type="evidence" value="ECO:0007669"/>
    <property type="project" value="UniProtKB-KW"/>
</dbReference>
<keyword evidence="4" id="KW-0256">Endoplasmic reticulum</keyword>
<gene>
    <name evidence="10" type="ORF">CINCED_3A002470</name>
</gene>
<dbReference type="SMART" id="SM00963">
    <property type="entry name" value="SRP54_N"/>
    <property type="match status" value="1"/>
</dbReference>
<evidence type="ECO:0000256" key="3">
    <source>
        <dbReference type="ARBA" id="ARBA00022741"/>
    </source>
</evidence>
<dbReference type="OrthoDB" id="1727884at2759"/>
<dbReference type="EMBL" id="CABPRJ010000510">
    <property type="protein sequence ID" value="VVC30249.1"/>
    <property type="molecule type" value="Genomic_DNA"/>
</dbReference>
<dbReference type="CDD" id="cd14826">
    <property type="entry name" value="SR_alpha_SRX"/>
    <property type="match status" value="1"/>
</dbReference>
<name>A0A5E4MIJ3_9HEMI</name>
<comment type="similarity">
    <text evidence="2">Belongs to the GTP-binding SRP family.</text>
</comment>